<accession>A0AA86N1U3</accession>
<dbReference type="NCBIfam" id="TIGR02937">
    <property type="entry name" value="sigma70-ECF"/>
    <property type="match status" value="1"/>
</dbReference>
<dbReference type="PANTHER" id="PTHR43133:SF62">
    <property type="entry name" value="RNA POLYMERASE SIGMA FACTOR SIGZ"/>
    <property type="match status" value="1"/>
</dbReference>
<dbReference type="InterPro" id="IPR013325">
    <property type="entry name" value="RNA_pol_sigma_r2"/>
</dbReference>
<dbReference type="AlphaFoldDB" id="A0AA86N1U3"/>
<keyword evidence="9" id="KW-1185">Reference proteome</keyword>
<dbReference type="InterPro" id="IPR007627">
    <property type="entry name" value="RNA_pol_sigma70_r2"/>
</dbReference>
<dbReference type="Proteomes" id="UP001179121">
    <property type="component" value="Chromosome"/>
</dbReference>
<evidence type="ECO:0000313" key="8">
    <source>
        <dbReference type="EMBL" id="CAI4033104.1"/>
    </source>
</evidence>
<dbReference type="SUPFAM" id="SSF88659">
    <property type="entry name" value="Sigma3 and sigma4 domains of RNA polymerase sigma factors"/>
    <property type="match status" value="1"/>
</dbReference>
<evidence type="ECO:0000256" key="5">
    <source>
        <dbReference type="NCBIfam" id="TIGR02959"/>
    </source>
</evidence>
<keyword evidence="3" id="KW-0731">Sigma factor</keyword>
<dbReference type="RefSeq" id="WP_289270031.1">
    <property type="nucleotide sequence ID" value="NZ_OX365700.1"/>
</dbReference>
<dbReference type="Gene3D" id="1.10.10.10">
    <property type="entry name" value="Winged helix-like DNA-binding domain superfamily/Winged helix DNA-binding domain"/>
    <property type="match status" value="1"/>
</dbReference>
<evidence type="ECO:0000256" key="3">
    <source>
        <dbReference type="ARBA" id="ARBA00023082"/>
    </source>
</evidence>
<evidence type="ECO:0000256" key="1">
    <source>
        <dbReference type="ARBA" id="ARBA00010641"/>
    </source>
</evidence>
<evidence type="ECO:0000313" key="9">
    <source>
        <dbReference type="Proteomes" id="UP001179121"/>
    </source>
</evidence>
<dbReference type="InterPro" id="IPR014304">
    <property type="entry name" value="RNA_pol_sigma-Z"/>
</dbReference>
<dbReference type="InterPro" id="IPR036388">
    <property type="entry name" value="WH-like_DNA-bd_sf"/>
</dbReference>
<dbReference type="CDD" id="cd06171">
    <property type="entry name" value="Sigma70_r4"/>
    <property type="match status" value="1"/>
</dbReference>
<comment type="similarity">
    <text evidence="1">Belongs to the sigma-70 factor family. ECF subfamily.</text>
</comment>
<keyword evidence="4" id="KW-0804">Transcription</keyword>
<sequence length="203" mass="22869">MAEVVTEIWQQVHDSLRAFIAKRVANEAEAEDILQEIFLRIHRRLDSVNDPRRLVSWVYQITRHAIIDHYRANGKRMERPVGLAGELEALPSSASHNETAEDSGEPRAELAGCLRPMIAQLPQDYREAVTLVELDGLTQQEAATRMGLSLFGMKSRVQRGRRRLKQMLDDCCLIHLDGRRGVADFEARAPECSPCGNAKAGIR</sequence>
<dbReference type="PANTHER" id="PTHR43133">
    <property type="entry name" value="RNA POLYMERASE ECF-TYPE SIGMA FACTO"/>
    <property type="match status" value="1"/>
</dbReference>
<name>A0AA86N1U3_9BACT</name>
<dbReference type="GO" id="GO:0006352">
    <property type="term" value="P:DNA-templated transcription initiation"/>
    <property type="evidence" value="ECO:0007669"/>
    <property type="project" value="InterPro"/>
</dbReference>
<evidence type="ECO:0000256" key="2">
    <source>
        <dbReference type="ARBA" id="ARBA00023015"/>
    </source>
</evidence>
<feature type="domain" description="RNA polymerase sigma-70 region 2" evidence="6">
    <location>
        <begin position="10"/>
        <end position="75"/>
    </location>
</feature>
<dbReference type="InterPro" id="IPR039425">
    <property type="entry name" value="RNA_pol_sigma-70-like"/>
</dbReference>
<reference evidence="8" key="1">
    <citation type="submission" date="2022-10" db="EMBL/GenBank/DDBJ databases">
        <authorList>
            <person name="Koch H."/>
        </authorList>
    </citation>
    <scope>NUCLEOTIDE SEQUENCE</scope>
    <source>
        <strain evidence="8">DNF</strain>
    </source>
</reference>
<dbReference type="Pfam" id="PF08281">
    <property type="entry name" value="Sigma70_r4_2"/>
    <property type="match status" value="1"/>
</dbReference>
<dbReference type="InterPro" id="IPR013324">
    <property type="entry name" value="RNA_pol_sigma_r3/r4-like"/>
</dbReference>
<proteinExistence type="inferred from homology"/>
<dbReference type="GO" id="GO:0016987">
    <property type="term" value="F:sigma factor activity"/>
    <property type="evidence" value="ECO:0007669"/>
    <property type="project" value="UniProtKB-KW"/>
</dbReference>
<keyword evidence="2" id="KW-0805">Transcription regulation</keyword>
<dbReference type="GO" id="GO:0003677">
    <property type="term" value="F:DNA binding"/>
    <property type="evidence" value="ECO:0007669"/>
    <property type="project" value="InterPro"/>
</dbReference>
<dbReference type="KEGG" id="nti:DNFV4_03537"/>
<protein>
    <recommendedName>
        <fullName evidence="5">RNA polymerase sigma factor SigZ</fullName>
    </recommendedName>
</protein>
<dbReference type="NCBIfam" id="TIGR02959">
    <property type="entry name" value="SigZ"/>
    <property type="match status" value="1"/>
</dbReference>
<dbReference type="EMBL" id="OX365700">
    <property type="protein sequence ID" value="CAI4033104.1"/>
    <property type="molecule type" value="Genomic_DNA"/>
</dbReference>
<dbReference type="SUPFAM" id="SSF88946">
    <property type="entry name" value="Sigma2 domain of RNA polymerase sigma factors"/>
    <property type="match status" value="1"/>
</dbReference>
<gene>
    <name evidence="8" type="ORF">DNFV4_03537</name>
</gene>
<dbReference type="Gene3D" id="1.10.1740.10">
    <property type="match status" value="1"/>
</dbReference>
<dbReference type="InterPro" id="IPR014284">
    <property type="entry name" value="RNA_pol_sigma-70_dom"/>
</dbReference>
<feature type="domain" description="RNA polymerase sigma factor 70 region 4 type 2" evidence="7">
    <location>
        <begin position="113"/>
        <end position="164"/>
    </location>
</feature>
<evidence type="ECO:0000259" key="7">
    <source>
        <dbReference type="Pfam" id="PF08281"/>
    </source>
</evidence>
<evidence type="ECO:0000259" key="6">
    <source>
        <dbReference type="Pfam" id="PF04542"/>
    </source>
</evidence>
<evidence type="ECO:0000256" key="4">
    <source>
        <dbReference type="ARBA" id="ARBA00023163"/>
    </source>
</evidence>
<dbReference type="InterPro" id="IPR013249">
    <property type="entry name" value="RNA_pol_sigma70_r4_t2"/>
</dbReference>
<organism evidence="8 9">
    <name type="scientific">Nitrospira tepida</name>
    <dbReference type="NCBI Taxonomy" id="2973512"/>
    <lineage>
        <taxon>Bacteria</taxon>
        <taxon>Pseudomonadati</taxon>
        <taxon>Nitrospirota</taxon>
        <taxon>Nitrospiria</taxon>
        <taxon>Nitrospirales</taxon>
        <taxon>Nitrospiraceae</taxon>
        <taxon>Nitrospira</taxon>
    </lineage>
</organism>
<dbReference type="Pfam" id="PF04542">
    <property type="entry name" value="Sigma70_r2"/>
    <property type="match status" value="1"/>
</dbReference>